<organism evidence="1 2">
    <name type="scientific">Brenthis ino</name>
    <name type="common">lesser marbled fritillary</name>
    <dbReference type="NCBI Taxonomy" id="405034"/>
    <lineage>
        <taxon>Eukaryota</taxon>
        <taxon>Metazoa</taxon>
        <taxon>Ecdysozoa</taxon>
        <taxon>Arthropoda</taxon>
        <taxon>Hexapoda</taxon>
        <taxon>Insecta</taxon>
        <taxon>Pterygota</taxon>
        <taxon>Neoptera</taxon>
        <taxon>Endopterygota</taxon>
        <taxon>Lepidoptera</taxon>
        <taxon>Glossata</taxon>
        <taxon>Ditrysia</taxon>
        <taxon>Papilionoidea</taxon>
        <taxon>Nymphalidae</taxon>
        <taxon>Heliconiinae</taxon>
        <taxon>Argynnini</taxon>
        <taxon>Brenthis</taxon>
    </lineage>
</organism>
<sequence>MFITNNQSNSHEKESQSKVECTDDRVSVLCCYVSAVRARIEGLVRSRSRRIGSVRPVEREDGERQVGRERRPGAACGLDSYVPPSPCPPSTFTAATLFMIASELKASSRFSTS</sequence>
<name>A0A8J9UY05_9NEOP</name>
<accession>A0A8J9UY05</accession>
<feature type="non-terminal residue" evidence="1">
    <location>
        <position position="113"/>
    </location>
</feature>
<dbReference type="OrthoDB" id="7470301at2759"/>
<evidence type="ECO:0000313" key="2">
    <source>
        <dbReference type="Proteomes" id="UP000838878"/>
    </source>
</evidence>
<gene>
    <name evidence="1" type="ORF">BINO364_LOCUS7830</name>
</gene>
<reference evidence="1" key="1">
    <citation type="submission" date="2021-12" db="EMBL/GenBank/DDBJ databases">
        <authorList>
            <person name="Martin H S."/>
        </authorList>
    </citation>
    <scope>NUCLEOTIDE SEQUENCE</scope>
</reference>
<keyword evidence="2" id="KW-1185">Reference proteome</keyword>
<dbReference type="EMBL" id="OV170223">
    <property type="protein sequence ID" value="CAH0721772.1"/>
    <property type="molecule type" value="Genomic_DNA"/>
</dbReference>
<protein>
    <submittedName>
        <fullName evidence="1">Uncharacterized protein</fullName>
    </submittedName>
</protein>
<dbReference type="Proteomes" id="UP000838878">
    <property type="component" value="Chromosome 3"/>
</dbReference>
<proteinExistence type="predicted"/>
<dbReference type="AlphaFoldDB" id="A0A8J9UY05"/>
<evidence type="ECO:0000313" key="1">
    <source>
        <dbReference type="EMBL" id="CAH0721772.1"/>
    </source>
</evidence>